<proteinExistence type="predicted"/>
<dbReference type="PANTHER" id="PTHR35457:SF1">
    <property type="entry name" value="HEME A SYNTHASE"/>
    <property type="match status" value="1"/>
</dbReference>
<keyword evidence="8" id="KW-0350">Heme biosynthesis</keyword>
<dbReference type="Pfam" id="PF02628">
    <property type="entry name" value="COX15-CtaA"/>
    <property type="match status" value="1"/>
</dbReference>
<evidence type="ECO:0000256" key="7">
    <source>
        <dbReference type="ARBA" id="ARBA00023004"/>
    </source>
</evidence>
<evidence type="ECO:0000256" key="2">
    <source>
        <dbReference type="ARBA" id="ARBA00022475"/>
    </source>
</evidence>
<comment type="caution">
    <text evidence="14">The sequence shown here is derived from an EMBL/GenBank/DDBJ whole genome shotgun (WGS) entry which is preliminary data.</text>
</comment>
<comment type="subcellular location">
    <subcellularLocation>
        <location evidence="1">Membrane</location>
        <topology evidence="1">Multi-pass membrane protein</topology>
    </subcellularLocation>
</comment>
<dbReference type="PANTHER" id="PTHR35457">
    <property type="entry name" value="HEME A SYNTHASE"/>
    <property type="match status" value="1"/>
</dbReference>
<keyword evidence="5 13" id="KW-1133">Transmembrane helix</keyword>
<keyword evidence="7" id="KW-0408">Iron</keyword>
<keyword evidence="2" id="KW-1003">Cell membrane</keyword>
<dbReference type="EMBL" id="AUZY01002317">
    <property type="protein sequence ID" value="EQD72469.1"/>
    <property type="molecule type" value="Genomic_DNA"/>
</dbReference>
<evidence type="ECO:0000256" key="10">
    <source>
        <dbReference type="ARBA" id="ARBA00023157"/>
    </source>
</evidence>
<organism evidence="14">
    <name type="scientific">mine drainage metagenome</name>
    <dbReference type="NCBI Taxonomy" id="410659"/>
    <lineage>
        <taxon>unclassified sequences</taxon>
        <taxon>metagenomes</taxon>
        <taxon>ecological metagenomes</taxon>
    </lineage>
</organism>
<feature type="compositionally biased region" description="Low complexity" evidence="12">
    <location>
        <begin position="181"/>
        <end position="191"/>
    </location>
</feature>
<comment type="pathway">
    <text evidence="11">Porphyrin-containing compound metabolism.</text>
</comment>
<feature type="transmembrane region" description="Helical" evidence="13">
    <location>
        <begin position="90"/>
        <end position="113"/>
    </location>
</feature>
<dbReference type="GO" id="GO:0006784">
    <property type="term" value="P:heme A biosynthetic process"/>
    <property type="evidence" value="ECO:0007669"/>
    <property type="project" value="InterPro"/>
</dbReference>
<dbReference type="GO" id="GO:0016020">
    <property type="term" value="C:membrane"/>
    <property type="evidence" value="ECO:0007669"/>
    <property type="project" value="UniProtKB-SubCell"/>
</dbReference>
<feature type="transmembrane region" description="Helical" evidence="13">
    <location>
        <begin position="119"/>
        <end position="142"/>
    </location>
</feature>
<accession>T1CUB5</accession>
<evidence type="ECO:0000256" key="6">
    <source>
        <dbReference type="ARBA" id="ARBA00023002"/>
    </source>
</evidence>
<feature type="transmembrane region" description="Helical" evidence="13">
    <location>
        <begin position="61"/>
        <end position="83"/>
    </location>
</feature>
<dbReference type="GO" id="GO:0046872">
    <property type="term" value="F:metal ion binding"/>
    <property type="evidence" value="ECO:0007669"/>
    <property type="project" value="UniProtKB-KW"/>
</dbReference>
<feature type="transmembrane region" description="Helical" evidence="13">
    <location>
        <begin position="7"/>
        <end position="30"/>
    </location>
</feature>
<gene>
    <name evidence="14" type="ORF">B1B_03740</name>
</gene>
<dbReference type="GO" id="GO:0016491">
    <property type="term" value="F:oxidoreductase activity"/>
    <property type="evidence" value="ECO:0007669"/>
    <property type="project" value="UniProtKB-KW"/>
</dbReference>
<evidence type="ECO:0000313" key="14">
    <source>
        <dbReference type="EMBL" id="EQD72469.1"/>
    </source>
</evidence>
<keyword evidence="10" id="KW-1015">Disulfide bond</keyword>
<name>T1CUB5_9ZZZZ</name>
<evidence type="ECO:0000256" key="1">
    <source>
        <dbReference type="ARBA" id="ARBA00004141"/>
    </source>
</evidence>
<sequence length="191" mass="19941">MRGHALFRYAAVAALVACYVTIILGGNVIASDSGLGCPSWPACNGSFTPLPTVSGASAVEWAHRVSAFFLAVVIVILSAFALAYERRRPVLLKLSLFSLVLVVALALLGGAVVDSSLNLALVLLHFALATILFGVLLILVLLSNLRSLSRRWVNWAVKAGEEHEVDPYGFAGADPADDGAARSGSSPGPEG</sequence>
<evidence type="ECO:0000256" key="8">
    <source>
        <dbReference type="ARBA" id="ARBA00023133"/>
    </source>
</evidence>
<dbReference type="InterPro" id="IPR050450">
    <property type="entry name" value="COX15/CtaA_HemeA_synthase"/>
</dbReference>
<protein>
    <submittedName>
        <fullName evidence="14">Cytochrome oxidase assembly</fullName>
    </submittedName>
</protein>
<reference evidence="14" key="1">
    <citation type="submission" date="2013-08" db="EMBL/GenBank/DDBJ databases">
        <authorList>
            <person name="Mendez C."/>
            <person name="Richter M."/>
            <person name="Ferrer M."/>
            <person name="Sanchez J."/>
        </authorList>
    </citation>
    <scope>NUCLEOTIDE SEQUENCE</scope>
</reference>
<evidence type="ECO:0000256" key="12">
    <source>
        <dbReference type="SAM" id="MobiDB-lite"/>
    </source>
</evidence>
<evidence type="ECO:0000256" key="3">
    <source>
        <dbReference type="ARBA" id="ARBA00022692"/>
    </source>
</evidence>
<keyword evidence="4" id="KW-0479">Metal-binding</keyword>
<evidence type="ECO:0000256" key="11">
    <source>
        <dbReference type="ARBA" id="ARBA00023444"/>
    </source>
</evidence>
<keyword evidence="3 13" id="KW-0812">Transmembrane</keyword>
<evidence type="ECO:0000256" key="5">
    <source>
        <dbReference type="ARBA" id="ARBA00022989"/>
    </source>
</evidence>
<feature type="region of interest" description="Disordered" evidence="12">
    <location>
        <begin position="166"/>
        <end position="191"/>
    </location>
</feature>
<evidence type="ECO:0000256" key="9">
    <source>
        <dbReference type="ARBA" id="ARBA00023136"/>
    </source>
</evidence>
<evidence type="ECO:0000256" key="4">
    <source>
        <dbReference type="ARBA" id="ARBA00022723"/>
    </source>
</evidence>
<dbReference type="InterPro" id="IPR003780">
    <property type="entry name" value="COX15/CtaA_fam"/>
</dbReference>
<evidence type="ECO:0000256" key="13">
    <source>
        <dbReference type="SAM" id="Phobius"/>
    </source>
</evidence>
<keyword evidence="9 13" id="KW-0472">Membrane</keyword>
<keyword evidence="6" id="KW-0560">Oxidoreductase</keyword>
<reference evidence="14" key="2">
    <citation type="journal article" date="2014" name="ISME J.">
        <title>Microbial stratification in low pH oxic and suboxic macroscopic growths along an acid mine drainage.</title>
        <authorList>
            <person name="Mendez-Garcia C."/>
            <person name="Mesa V."/>
            <person name="Sprenger R.R."/>
            <person name="Richter M."/>
            <person name="Diez M.S."/>
            <person name="Solano J."/>
            <person name="Bargiela R."/>
            <person name="Golyshina O.V."/>
            <person name="Manteca A."/>
            <person name="Ramos J.L."/>
            <person name="Gallego J.R."/>
            <person name="Llorente I."/>
            <person name="Martins Dos Santos V.A."/>
            <person name="Jensen O.N."/>
            <person name="Pelaez A.I."/>
            <person name="Sanchez J."/>
            <person name="Ferrer M."/>
        </authorList>
    </citation>
    <scope>NUCLEOTIDE SEQUENCE</scope>
</reference>
<dbReference type="AlphaFoldDB" id="T1CUB5"/>